<dbReference type="AlphaFoldDB" id="A0A7C2K667"/>
<dbReference type="Gene3D" id="2.40.160.60">
    <property type="entry name" value="Outer membrane protein transport protein (OMPP1/FadL/TodX)"/>
    <property type="match status" value="1"/>
</dbReference>
<reference evidence="1" key="1">
    <citation type="journal article" date="2020" name="mSystems">
        <title>Genome- and Community-Level Interaction Insights into Carbon Utilization and Element Cycling Functions of Hydrothermarchaeota in Hydrothermal Sediment.</title>
        <authorList>
            <person name="Zhou Z."/>
            <person name="Liu Y."/>
            <person name="Xu W."/>
            <person name="Pan J."/>
            <person name="Luo Z.H."/>
            <person name="Li M."/>
        </authorList>
    </citation>
    <scope>NUCLEOTIDE SEQUENCE [LARGE SCALE GENOMIC DNA]</scope>
    <source>
        <strain evidence="1">SpSt-34</strain>
        <strain evidence="2">SpSt-69</strain>
    </source>
</reference>
<proteinExistence type="predicted"/>
<dbReference type="EMBL" id="DTDJ01000031">
    <property type="protein sequence ID" value="HGL17633.1"/>
    <property type="molecule type" value="Genomic_DNA"/>
</dbReference>
<gene>
    <name evidence="1" type="ORF">ENQ77_09740</name>
    <name evidence="2" type="ORF">ENU66_04825</name>
</gene>
<evidence type="ECO:0000313" key="1">
    <source>
        <dbReference type="EMBL" id="HEN28905.1"/>
    </source>
</evidence>
<dbReference type="NCBIfam" id="NF033709">
    <property type="entry name" value="PorV_fam"/>
    <property type="match status" value="1"/>
</dbReference>
<dbReference type="SUPFAM" id="SSF56935">
    <property type="entry name" value="Porins"/>
    <property type="match status" value="1"/>
</dbReference>
<sequence>MVKRIVIFLIVSSVSVRALTIFEFLGGQKIGTTTMTFLKIPVGAKQGALGETGVAIANDATCIYWNPSSISFIPSAKSTALFSQKWIGNTYYTYGGAVFEFDKFTRAGIMIGNLHSGYIQRTDEYHPFGLGTYYRVSSSYAGISISRKLIDRFSFGINLKYVNEILDNYNQYTFAIDLGTFYLIGYRDLSLGMSISNIGPDPVVKSPNPNETPSTFSIPVIYRLGLYGSPFGTFYISAQIEKSTDNVEIFRIGGEYIIAEVLALRLGYKLNANLPGEYSGFTGGIGVIKSFGFKKDIHIDYAVTSLGYAGLVHKAQMGVNF</sequence>
<comment type="caution">
    <text evidence="1">The sequence shown here is derived from an EMBL/GenBank/DDBJ whole genome shotgun (WGS) entry which is preliminary data.</text>
</comment>
<protein>
    <submittedName>
        <fullName evidence="1">PorV/PorQ family protein</fullName>
    </submittedName>
</protein>
<dbReference type="EMBL" id="DSOL01000276">
    <property type="protein sequence ID" value="HEN28905.1"/>
    <property type="molecule type" value="Genomic_DNA"/>
</dbReference>
<organism evidence="1">
    <name type="scientific">candidate division WOR-3 bacterium</name>
    <dbReference type="NCBI Taxonomy" id="2052148"/>
    <lineage>
        <taxon>Bacteria</taxon>
        <taxon>Bacteria division WOR-3</taxon>
    </lineage>
</organism>
<evidence type="ECO:0000313" key="2">
    <source>
        <dbReference type="EMBL" id="HGL17633.1"/>
    </source>
</evidence>
<name>A0A7C2K667_UNCW3</name>
<accession>A0A7C2K667</accession>